<keyword evidence="8" id="KW-1185">Reference proteome</keyword>
<keyword evidence="7" id="KW-0223">Dioxygenase</keyword>
<comment type="similarity">
    <text evidence="2">Belongs to the DODA-type extradiol aromatic ring-opening dioxygenase family.</text>
</comment>
<evidence type="ECO:0000256" key="1">
    <source>
        <dbReference type="ARBA" id="ARBA00001947"/>
    </source>
</evidence>
<name>A0ABU9BER1_9BURK</name>
<evidence type="ECO:0000313" key="8">
    <source>
        <dbReference type="Proteomes" id="UP001368500"/>
    </source>
</evidence>
<feature type="domain" description="Extradiol ring-cleavage dioxygenase class III enzyme subunit B" evidence="6">
    <location>
        <begin position="77"/>
        <end position="315"/>
    </location>
</feature>
<dbReference type="Pfam" id="PF02900">
    <property type="entry name" value="LigB"/>
    <property type="match status" value="1"/>
</dbReference>
<dbReference type="EMBL" id="JBBUTF010000024">
    <property type="protein sequence ID" value="MEK8028418.1"/>
    <property type="molecule type" value="Genomic_DNA"/>
</dbReference>
<keyword evidence="3" id="KW-0479">Metal-binding</keyword>
<dbReference type="InterPro" id="IPR004183">
    <property type="entry name" value="Xdiol_dOase_suB"/>
</dbReference>
<protein>
    <submittedName>
        <fullName evidence="7">Class III extradiol ring-cleavage dioxygenase</fullName>
        <ecNumber evidence="7">1.13.-.-</ecNumber>
    </submittedName>
</protein>
<dbReference type="Gene3D" id="3.40.830.10">
    <property type="entry name" value="LigB-like"/>
    <property type="match status" value="1"/>
</dbReference>
<dbReference type="RefSeq" id="WP_341376204.1">
    <property type="nucleotide sequence ID" value="NZ_JBBUTF010000024.1"/>
</dbReference>
<dbReference type="EC" id="1.13.-.-" evidence="7"/>
<dbReference type="PANTHER" id="PTHR30096">
    <property type="entry name" value="4,5-DOPA DIOXYGENASE EXTRADIOL-LIKE PROTEIN"/>
    <property type="match status" value="1"/>
</dbReference>
<evidence type="ECO:0000256" key="4">
    <source>
        <dbReference type="ARBA" id="ARBA00022833"/>
    </source>
</evidence>
<reference evidence="7 8" key="1">
    <citation type="submission" date="2024-04" db="EMBL/GenBank/DDBJ databases">
        <title>Novel species of the genus Ideonella isolated from streams.</title>
        <authorList>
            <person name="Lu H."/>
        </authorList>
    </citation>
    <scope>NUCLEOTIDE SEQUENCE [LARGE SCALE GENOMIC DNA]</scope>
    <source>
        <strain evidence="7 8">BYS139W</strain>
    </source>
</reference>
<evidence type="ECO:0000313" key="7">
    <source>
        <dbReference type="EMBL" id="MEK8028418.1"/>
    </source>
</evidence>
<dbReference type="InterPro" id="IPR014436">
    <property type="entry name" value="Extradiol_dOase_DODA"/>
</dbReference>
<evidence type="ECO:0000256" key="3">
    <source>
        <dbReference type="ARBA" id="ARBA00022723"/>
    </source>
</evidence>
<dbReference type="CDD" id="cd07363">
    <property type="entry name" value="45_DOPA_Dioxygenase"/>
    <property type="match status" value="1"/>
</dbReference>
<comment type="cofactor">
    <cofactor evidence="1">
        <name>Zn(2+)</name>
        <dbReference type="ChEBI" id="CHEBI:29105"/>
    </cofactor>
</comment>
<dbReference type="PANTHER" id="PTHR30096:SF0">
    <property type="entry name" value="4,5-DOPA DIOXYGENASE EXTRADIOL-LIKE PROTEIN"/>
    <property type="match status" value="1"/>
</dbReference>
<dbReference type="Proteomes" id="UP001368500">
    <property type="component" value="Unassembled WGS sequence"/>
</dbReference>
<proteinExistence type="inferred from homology"/>
<dbReference type="SUPFAM" id="SSF53213">
    <property type="entry name" value="LigB-like"/>
    <property type="match status" value="1"/>
</dbReference>
<keyword evidence="5 7" id="KW-0560">Oxidoreductase</keyword>
<dbReference type="GO" id="GO:0051213">
    <property type="term" value="F:dioxygenase activity"/>
    <property type="evidence" value="ECO:0007669"/>
    <property type="project" value="UniProtKB-KW"/>
</dbReference>
<evidence type="ECO:0000256" key="2">
    <source>
        <dbReference type="ARBA" id="ARBA00007581"/>
    </source>
</evidence>
<keyword evidence="4" id="KW-0862">Zinc</keyword>
<evidence type="ECO:0000256" key="5">
    <source>
        <dbReference type="ARBA" id="ARBA00023002"/>
    </source>
</evidence>
<comment type="caution">
    <text evidence="7">The sequence shown here is derived from an EMBL/GenBank/DDBJ whole genome shotgun (WGS) entry which is preliminary data.</text>
</comment>
<gene>
    <name evidence="7" type="ORF">AACH11_20860</name>
</gene>
<sequence>MSTPAADRPPSPARRRALLGGGALVASAGLADLWRYLRGTDGLEPPDGRPRMQGPAPVLFIGHGSPLNVLRDSPYTRALRRTGRELGLPRAVLVISAHWQTPGETAVSVDARHATLHDFGGLDAALFAQRYPAPGAPELARTLAQRLGEGAGPGDPARDGAAPDRAVRLHGGRGLDHGAWTVLHHLYPAADVPVFELSLDVSRDAAAHLATGRALAALRGEGVLILASGNLVHNLDRTMDTAAPSAHGLQPWAEDFDQRVKAALLAGDVAELLRWPRWGEAARQAVPTPDHWYPLFHALGAVQAGEAPRWIHEGFEEGTISMRCVRWG</sequence>
<accession>A0ABU9BER1</accession>
<evidence type="ECO:0000259" key="6">
    <source>
        <dbReference type="Pfam" id="PF02900"/>
    </source>
</evidence>
<organism evidence="7 8">
    <name type="scientific">Pseudaquabacterium rugosum</name>
    <dbReference type="NCBI Taxonomy" id="2984194"/>
    <lineage>
        <taxon>Bacteria</taxon>
        <taxon>Pseudomonadati</taxon>
        <taxon>Pseudomonadota</taxon>
        <taxon>Betaproteobacteria</taxon>
        <taxon>Burkholderiales</taxon>
        <taxon>Sphaerotilaceae</taxon>
        <taxon>Pseudaquabacterium</taxon>
    </lineage>
</organism>